<dbReference type="InterPro" id="IPR013907">
    <property type="entry name" value="Sds3"/>
</dbReference>
<evidence type="ECO:0000256" key="7">
    <source>
        <dbReference type="SAM" id="MobiDB-lite"/>
    </source>
</evidence>
<evidence type="ECO:0000256" key="4">
    <source>
        <dbReference type="ARBA" id="ARBA00023163"/>
    </source>
</evidence>
<evidence type="ECO:0000256" key="1">
    <source>
        <dbReference type="ARBA" id="ARBA00004123"/>
    </source>
</evidence>
<dbReference type="GO" id="GO:0010468">
    <property type="term" value="P:regulation of gene expression"/>
    <property type="evidence" value="ECO:0007669"/>
    <property type="project" value="UniProtKB-ARBA"/>
</dbReference>
<dbReference type="SMART" id="SM01401">
    <property type="entry name" value="Sds3"/>
    <property type="match status" value="1"/>
</dbReference>
<accession>A0A0P4W7V4</accession>
<dbReference type="PANTHER" id="PTHR21964">
    <property type="entry name" value="BREAST CANCER METASTASIS-SUPPRESSOR 1"/>
    <property type="match status" value="1"/>
</dbReference>
<keyword evidence="5" id="KW-0539">Nucleus</keyword>
<evidence type="ECO:0000313" key="8">
    <source>
        <dbReference type="EMBL" id="JAI64559.1"/>
    </source>
</evidence>
<organism evidence="8">
    <name type="scientific">Scylla olivacea</name>
    <name type="common">Orange mud crab</name>
    <name type="synonym">Cancer olivacea</name>
    <dbReference type="NCBI Taxonomy" id="85551"/>
    <lineage>
        <taxon>Eukaryota</taxon>
        <taxon>Metazoa</taxon>
        <taxon>Ecdysozoa</taxon>
        <taxon>Arthropoda</taxon>
        <taxon>Crustacea</taxon>
        <taxon>Multicrustacea</taxon>
        <taxon>Malacostraca</taxon>
        <taxon>Eumalacostraca</taxon>
        <taxon>Eucarida</taxon>
        <taxon>Decapoda</taxon>
        <taxon>Pleocyemata</taxon>
        <taxon>Brachyura</taxon>
        <taxon>Eubrachyura</taxon>
        <taxon>Portunoidea</taxon>
        <taxon>Portunidae</taxon>
        <taxon>Portuninae</taxon>
        <taxon>Scylla</taxon>
    </lineage>
</organism>
<protein>
    <recommendedName>
        <fullName evidence="9">Sin3 histone deacetylase corepressor complex component SDS3</fullName>
    </recommendedName>
</protein>
<evidence type="ECO:0000256" key="6">
    <source>
        <dbReference type="SAM" id="Coils"/>
    </source>
</evidence>
<dbReference type="Pfam" id="PF08598">
    <property type="entry name" value="Sds3"/>
    <property type="match status" value="1"/>
</dbReference>
<keyword evidence="2" id="KW-0678">Repressor</keyword>
<sequence length="315" mass="36562">MSGLASPRSPGSGDLAQDGYDYEDDNDADLEDSRDYEDRESDEDTDLGSEGEPRGKEEYTGIKEQMYQDKLAQLKKQLQQLRDNSHPEYNKKLKKIDAAYKERLRLNDLWKDIEAEWVERDYAAEKRLAAREFEEKKKELKENLLIELEEKKKIIEQERYTLELTGDSMEYKPVSTRKLRRRGNEPAPIIEKRRKPVSTTLQLLLDEREMDDDLKLINKSKLLNMKKSTTMPSPADAIANEPKIENGKLYFDKKWFHKGQAVMIECKDGTRFNAILTVASGDMIMVKKVPDSIRLKITLAQLAHGKYLVRRRSAT</sequence>
<name>A0A0P4W7V4_SCYOL</name>
<keyword evidence="4" id="KW-0804">Transcription</keyword>
<proteinExistence type="predicted"/>
<feature type="compositionally biased region" description="Basic and acidic residues" evidence="7">
    <location>
        <begin position="51"/>
        <end position="61"/>
    </location>
</feature>
<dbReference type="EMBL" id="GDRN01066315">
    <property type="protein sequence ID" value="JAI64558.1"/>
    <property type="molecule type" value="Transcribed_RNA"/>
</dbReference>
<reference evidence="8" key="1">
    <citation type="submission" date="2015-09" db="EMBL/GenBank/DDBJ databases">
        <title>Scylla olivacea transcriptome.</title>
        <authorList>
            <person name="Ikhwanuddin M."/>
        </authorList>
    </citation>
    <scope>NUCLEOTIDE SEQUENCE</scope>
</reference>
<comment type="subcellular location">
    <subcellularLocation>
        <location evidence="1">Nucleus</location>
    </subcellularLocation>
</comment>
<feature type="compositionally biased region" description="Acidic residues" evidence="7">
    <location>
        <begin position="38"/>
        <end position="49"/>
    </location>
</feature>
<feature type="coiled-coil region" evidence="6">
    <location>
        <begin position="123"/>
        <end position="165"/>
    </location>
</feature>
<feature type="compositionally biased region" description="Acidic residues" evidence="7">
    <location>
        <begin position="20"/>
        <end position="30"/>
    </location>
</feature>
<dbReference type="GO" id="GO:0005654">
    <property type="term" value="C:nucleoplasm"/>
    <property type="evidence" value="ECO:0007669"/>
    <property type="project" value="UniProtKB-ARBA"/>
</dbReference>
<dbReference type="EMBL" id="GDRN01066312">
    <property type="protein sequence ID" value="JAI64559.1"/>
    <property type="molecule type" value="Transcribed_RNA"/>
</dbReference>
<evidence type="ECO:0000256" key="3">
    <source>
        <dbReference type="ARBA" id="ARBA00023015"/>
    </source>
</evidence>
<dbReference type="AlphaFoldDB" id="A0A0P4W7V4"/>
<evidence type="ECO:0000256" key="5">
    <source>
        <dbReference type="ARBA" id="ARBA00023242"/>
    </source>
</evidence>
<keyword evidence="6" id="KW-0175">Coiled coil</keyword>
<keyword evidence="3" id="KW-0805">Transcription regulation</keyword>
<evidence type="ECO:0008006" key="9">
    <source>
        <dbReference type="Google" id="ProtNLM"/>
    </source>
</evidence>
<evidence type="ECO:0000256" key="2">
    <source>
        <dbReference type="ARBA" id="ARBA00022491"/>
    </source>
</evidence>
<feature type="region of interest" description="Disordered" evidence="7">
    <location>
        <begin position="1"/>
        <end position="66"/>
    </location>
</feature>